<dbReference type="EMBL" id="JAULSV010000004">
    <property type="protein sequence ID" value="KAK0645726.1"/>
    <property type="molecule type" value="Genomic_DNA"/>
</dbReference>
<dbReference type="PANTHER" id="PTHR38166:SF1">
    <property type="entry name" value="C2H2-TYPE DOMAIN-CONTAINING PROTEIN"/>
    <property type="match status" value="1"/>
</dbReference>
<feature type="region of interest" description="Disordered" evidence="1">
    <location>
        <begin position="266"/>
        <end position="288"/>
    </location>
</feature>
<keyword evidence="3" id="KW-1185">Reference proteome</keyword>
<evidence type="ECO:0000313" key="2">
    <source>
        <dbReference type="EMBL" id="KAK0645726.1"/>
    </source>
</evidence>
<feature type="region of interest" description="Disordered" evidence="1">
    <location>
        <begin position="222"/>
        <end position="252"/>
    </location>
</feature>
<feature type="region of interest" description="Disordered" evidence="1">
    <location>
        <begin position="1"/>
        <end position="28"/>
    </location>
</feature>
<organism evidence="2 3">
    <name type="scientific">Cercophora newfieldiana</name>
    <dbReference type="NCBI Taxonomy" id="92897"/>
    <lineage>
        <taxon>Eukaryota</taxon>
        <taxon>Fungi</taxon>
        <taxon>Dikarya</taxon>
        <taxon>Ascomycota</taxon>
        <taxon>Pezizomycotina</taxon>
        <taxon>Sordariomycetes</taxon>
        <taxon>Sordariomycetidae</taxon>
        <taxon>Sordariales</taxon>
        <taxon>Lasiosphaeriaceae</taxon>
        <taxon>Cercophora</taxon>
    </lineage>
</organism>
<comment type="caution">
    <text evidence="2">The sequence shown here is derived from an EMBL/GenBank/DDBJ whole genome shotgun (WGS) entry which is preliminary data.</text>
</comment>
<proteinExistence type="predicted"/>
<sequence length="288" mass="31868">MGEEAQRGSFTQHDTGIAAPTISRKRARTSTNGSIWACPFYKWDPVQYLACRDHTLSRIGDVAQHINRRHLQPTHCPTCGDIFEGNDGDSKQKEHVRQRACVEREFWHAGATPDQVVQMKRKPELDLPSGTAEEKQWYGKYTILFGEKATLPASPYRSFLEGDNAKQLCDLLDSFSDGGHLFVAAQCIDPNDADLPNKFVQLFAYLKRHALEPPQMGQIWGVAPAPARPEGSDRSVLPGSPNQGQPPQWPSVGAYHHTNDVMFVAGSGAGSGARDEQDPVVWFTNSTP</sequence>
<dbReference type="PANTHER" id="PTHR38166">
    <property type="entry name" value="C2H2-TYPE DOMAIN-CONTAINING PROTEIN-RELATED"/>
    <property type="match status" value="1"/>
</dbReference>
<dbReference type="AlphaFoldDB" id="A0AA40CNS3"/>
<gene>
    <name evidence="2" type="ORF">B0T16DRAFT_411813</name>
</gene>
<reference evidence="2" key="1">
    <citation type="submission" date="2023-06" db="EMBL/GenBank/DDBJ databases">
        <title>Genome-scale phylogeny and comparative genomics of the fungal order Sordariales.</title>
        <authorList>
            <consortium name="Lawrence Berkeley National Laboratory"/>
            <person name="Hensen N."/>
            <person name="Bonometti L."/>
            <person name="Westerberg I."/>
            <person name="Brannstrom I.O."/>
            <person name="Guillou S."/>
            <person name="Cros-Aarteil S."/>
            <person name="Calhoun S."/>
            <person name="Haridas S."/>
            <person name="Kuo A."/>
            <person name="Mondo S."/>
            <person name="Pangilinan J."/>
            <person name="Riley R."/>
            <person name="Labutti K."/>
            <person name="Andreopoulos B."/>
            <person name="Lipzen A."/>
            <person name="Chen C."/>
            <person name="Yanf M."/>
            <person name="Daum C."/>
            <person name="Ng V."/>
            <person name="Clum A."/>
            <person name="Steindorff A."/>
            <person name="Ohm R."/>
            <person name="Martin F."/>
            <person name="Silar P."/>
            <person name="Natvig D."/>
            <person name="Lalanne C."/>
            <person name="Gautier V."/>
            <person name="Ament-Velasquez S.L."/>
            <person name="Kruys A."/>
            <person name="Hutchinson M.I."/>
            <person name="Powell A.J."/>
            <person name="Barry K."/>
            <person name="Miller A.N."/>
            <person name="Grigoriev I.V."/>
            <person name="Debuchy R."/>
            <person name="Gladieux P."/>
            <person name="Thoren M.H."/>
            <person name="Johannesson H."/>
        </authorList>
    </citation>
    <scope>NUCLEOTIDE SEQUENCE</scope>
    <source>
        <strain evidence="2">SMH2532-1</strain>
    </source>
</reference>
<evidence type="ECO:0000313" key="3">
    <source>
        <dbReference type="Proteomes" id="UP001174936"/>
    </source>
</evidence>
<evidence type="ECO:0000256" key="1">
    <source>
        <dbReference type="SAM" id="MobiDB-lite"/>
    </source>
</evidence>
<protein>
    <submittedName>
        <fullName evidence="2">Uncharacterized protein</fullName>
    </submittedName>
</protein>
<accession>A0AA40CNS3</accession>
<dbReference type="Proteomes" id="UP001174936">
    <property type="component" value="Unassembled WGS sequence"/>
</dbReference>
<name>A0AA40CNS3_9PEZI</name>